<feature type="domain" description="Pyrimidine nucleoside phosphorylase C-terminal" evidence="3">
    <location>
        <begin position="434"/>
        <end position="497"/>
    </location>
</feature>
<sequence length="502" mass="56025">MAVYLKSKKLDLGAGKDLFILIHQDDANELGINEGERVLLGYKDIELYVRVIITESEIATGEVGLYEEIPEEYKIPDGRKILIDIPSRSKSLEAIRKKISGQKLNEEELLTIMSDIGSRKLKETEVAFFVATFFSPGFDDDEIAWMTKGMADSGEKLEFKYIKNNKDLVVDKHSIGGTAGKGITPILVSILAANGLVVPNSSTRAITSPAGTTDILESVMPVSLSKEEVYKVVEKTGACMIWGGSLYLAPADDEIINVERSIKIQEFQKVLVSIVAKKIAMGTTSVLIDLPYGKGTKIERPDDLEFLKREFEKLFNRFGIKCVTFKRIVKGPDGRGVGPILEMRECLRVLERDEKRSQELEDIVIQMATEIFEFNKRAKKGEGKKLALELLDSGKALKKFWDIAKAQGAKKETLSSELEPGKIKHEVKSEKSGVIKNICTREIVEIARSLGTPKIKEAGIYMNKMPGDRVEKGDILMTLYATTKDRMEEGIKAVEFEKLYDI</sequence>
<evidence type="ECO:0000256" key="1">
    <source>
        <dbReference type="ARBA" id="ARBA00022676"/>
    </source>
</evidence>
<evidence type="ECO:0000256" key="2">
    <source>
        <dbReference type="ARBA" id="ARBA00022679"/>
    </source>
</evidence>
<organism evidence="4 5">
    <name type="scientific">candidate division WS6 bacterium GW2011_GWC1_33_20</name>
    <dbReference type="NCBI Taxonomy" id="1619089"/>
    <lineage>
        <taxon>Bacteria</taxon>
        <taxon>Candidatus Dojkabacteria</taxon>
    </lineage>
</organism>
<dbReference type="InterPro" id="IPR013102">
    <property type="entry name" value="PYNP_C"/>
</dbReference>
<dbReference type="Proteomes" id="UP000034302">
    <property type="component" value="Unassembled WGS sequence"/>
</dbReference>
<dbReference type="SUPFAM" id="SSF52418">
    <property type="entry name" value="Nucleoside phosphorylase/phosphoribosyltransferase catalytic domain"/>
    <property type="match status" value="1"/>
</dbReference>
<dbReference type="InterPro" id="IPR000053">
    <property type="entry name" value="Thymidine/pyrmidine_PPase"/>
</dbReference>
<dbReference type="EC" id="2.4.2.4" evidence="4"/>
<dbReference type="GO" id="GO:0006213">
    <property type="term" value="P:pyrimidine nucleoside metabolic process"/>
    <property type="evidence" value="ECO:0007669"/>
    <property type="project" value="InterPro"/>
</dbReference>
<dbReference type="PANTHER" id="PTHR10515:SF0">
    <property type="entry name" value="THYMIDINE PHOSPHORYLASE"/>
    <property type="match status" value="1"/>
</dbReference>
<dbReference type="SUPFAM" id="SSF54680">
    <property type="entry name" value="Pyrimidine nucleoside phosphorylase C-terminal domain"/>
    <property type="match status" value="1"/>
</dbReference>
<accession>A0A0F9ZKH2</accession>
<dbReference type="AlphaFoldDB" id="A0A0F9ZKH2"/>
<gene>
    <name evidence="4" type="ORF">UR34_C0001G0034</name>
</gene>
<dbReference type="EMBL" id="LBOV01000001">
    <property type="protein sequence ID" value="KKP44688.1"/>
    <property type="molecule type" value="Genomic_DNA"/>
</dbReference>
<dbReference type="InterPro" id="IPR036566">
    <property type="entry name" value="PYNP-like_C_sf"/>
</dbReference>
<dbReference type="InterPro" id="IPR035902">
    <property type="entry name" value="Nuc_phospho_transferase"/>
</dbReference>
<dbReference type="GO" id="GO:0006206">
    <property type="term" value="P:pyrimidine nucleobase metabolic process"/>
    <property type="evidence" value="ECO:0007669"/>
    <property type="project" value="InterPro"/>
</dbReference>
<keyword evidence="1 4" id="KW-0328">Glycosyltransferase</keyword>
<dbReference type="Pfam" id="PF00591">
    <property type="entry name" value="Glycos_transf_3"/>
    <property type="match status" value="1"/>
</dbReference>
<dbReference type="SMART" id="SM00941">
    <property type="entry name" value="PYNP_C"/>
    <property type="match status" value="1"/>
</dbReference>
<dbReference type="InterPro" id="IPR013466">
    <property type="entry name" value="Thymidine/AMP_Pase"/>
</dbReference>
<protein>
    <submittedName>
        <fullName evidence="4">Thymidine phosphorylase, thymidine phosphorylase</fullName>
        <ecNumber evidence="4">2.4.2.4</ecNumber>
    </submittedName>
</protein>
<evidence type="ECO:0000259" key="3">
    <source>
        <dbReference type="SMART" id="SM00941"/>
    </source>
</evidence>
<dbReference type="Gene3D" id="3.90.1170.30">
    <property type="entry name" value="Pyrimidine nucleoside phosphorylase-like, C-terminal domain"/>
    <property type="match status" value="1"/>
</dbReference>
<dbReference type="InterPro" id="IPR017459">
    <property type="entry name" value="Glycosyl_Trfase_fam3_N_dom"/>
</dbReference>
<name>A0A0F9ZKH2_9BACT</name>
<proteinExistence type="predicted"/>
<dbReference type="PATRIC" id="fig|1619089.3.peg.34"/>
<dbReference type="InterPro" id="IPR000312">
    <property type="entry name" value="Glycosyl_Trfase_fam3"/>
</dbReference>
<dbReference type="Pfam" id="PF07831">
    <property type="entry name" value="PYNP_C"/>
    <property type="match status" value="1"/>
</dbReference>
<evidence type="ECO:0000313" key="4">
    <source>
        <dbReference type="EMBL" id="KKP44688.1"/>
    </source>
</evidence>
<dbReference type="Gene3D" id="3.40.1030.10">
    <property type="entry name" value="Nucleoside phosphorylase/phosphoribosyltransferase catalytic domain"/>
    <property type="match status" value="1"/>
</dbReference>
<dbReference type="NCBIfam" id="NF003338">
    <property type="entry name" value="PRK04350.1"/>
    <property type="match status" value="1"/>
</dbReference>
<evidence type="ECO:0000313" key="5">
    <source>
        <dbReference type="Proteomes" id="UP000034302"/>
    </source>
</evidence>
<dbReference type="Gene3D" id="2.40.40.20">
    <property type="match status" value="1"/>
</dbReference>
<dbReference type="PANTHER" id="PTHR10515">
    <property type="entry name" value="THYMIDINE PHOSPHORYLASE"/>
    <property type="match status" value="1"/>
</dbReference>
<dbReference type="Gene3D" id="1.20.970.50">
    <property type="match status" value="1"/>
</dbReference>
<comment type="caution">
    <text evidence="4">The sequence shown here is derived from an EMBL/GenBank/DDBJ whole genome shotgun (WGS) entry which is preliminary data.</text>
</comment>
<keyword evidence="2 4" id="KW-0808">Transferase</keyword>
<dbReference type="GO" id="GO:0005829">
    <property type="term" value="C:cytosol"/>
    <property type="evidence" value="ECO:0007669"/>
    <property type="project" value="TreeGrafter"/>
</dbReference>
<dbReference type="GO" id="GO:0004645">
    <property type="term" value="F:1,4-alpha-oligoglucan phosphorylase activity"/>
    <property type="evidence" value="ECO:0007669"/>
    <property type="project" value="InterPro"/>
</dbReference>
<dbReference type="InterPro" id="IPR036320">
    <property type="entry name" value="Glycosyl_Trfase_fam3_N_dom_sf"/>
</dbReference>
<dbReference type="SUPFAM" id="SSF47648">
    <property type="entry name" value="Nucleoside phosphorylase/phosphoribosyltransferase N-terminal domain"/>
    <property type="match status" value="1"/>
</dbReference>
<reference evidence="4 5" key="1">
    <citation type="journal article" date="2015" name="Nature">
        <title>rRNA introns, odd ribosomes, and small enigmatic genomes across a large radiation of phyla.</title>
        <authorList>
            <person name="Brown C.T."/>
            <person name="Hug L.A."/>
            <person name="Thomas B.C."/>
            <person name="Sharon I."/>
            <person name="Castelle C.J."/>
            <person name="Singh A."/>
            <person name="Wilkins M.J."/>
            <person name="Williams K.H."/>
            <person name="Banfield J.F."/>
        </authorList>
    </citation>
    <scope>NUCLEOTIDE SEQUENCE [LARGE SCALE GENOMIC DNA]</scope>
</reference>
<dbReference type="NCBIfam" id="TIGR02645">
    <property type="entry name" value="ARCH_P_rylase"/>
    <property type="match status" value="1"/>
</dbReference>
<dbReference type="Pfam" id="PF02885">
    <property type="entry name" value="Glycos_trans_3N"/>
    <property type="match status" value="1"/>
</dbReference>
<dbReference type="GO" id="GO:0009032">
    <property type="term" value="F:thymidine phosphorylase activity"/>
    <property type="evidence" value="ECO:0007669"/>
    <property type="project" value="UniProtKB-EC"/>
</dbReference>